<keyword evidence="6" id="KW-1185">Reference proteome</keyword>
<dbReference type="AlphaFoldDB" id="A0A2V5IK59"/>
<protein>
    <submittedName>
        <fullName evidence="5">Uncharacterized protein</fullName>
    </submittedName>
</protein>
<feature type="compositionally biased region" description="Low complexity" evidence="4">
    <location>
        <begin position="227"/>
        <end position="236"/>
    </location>
</feature>
<reference evidence="5 6" key="1">
    <citation type="submission" date="2018-02" db="EMBL/GenBank/DDBJ databases">
        <title>The genomes of Aspergillus section Nigri reveals drivers in fungal speciation.</title>
        <authorList>
            <consortium name="DOE Joint Genome Institute"/>
            <person name="Vesth T.C."/>
            <person name="Nybo J."/>
            <person name="Theobald S."/>
            <person name="Brandl J."/>
            <person name="Frisvad J.C."/>
            <person name="Nielsen K.F."/>
            <person name="Lyhne E.K."/>
            <person name="Kogle M.E."/>
            <person name="Kuo A."/>
            <person name="Riley R."/>
            <person name="Clum A."/>
            <person name="Nolan M."/>
            <person name="Lipzen A."/>
            <person name="Salamov A."/>
            <person name="Henrissat B."/>
            <person name="Wiebenga A."/>
            <person name="De vries R.P."/>
            <person name="Grigoriev I.V."/>
            <person name="Mortensen U.H."/>
            <person name="Andersen M.R."/>
            <person name="Baker S.E."/>
        </authorList>
    </citation>
    <scope>NUCLEOTIDE SEQUENCE [LARGE SCALE GENOMIC DNA]</scope>
    <source>
        <strain evidence="5 6">CBS 114.80</strain>
    </source>
</reference>
<name>A0A2V5IK59_9EURO</name>
<evidence type="ECO:0000256" key="3">
    <source>
        <dbReference type="ARBA" id="ARBA00023136"/>
    </source>
</evidence>
<keyword evidence="1" id="KW-0812">Transmembrane</keyword>
<gene>
    <name evidence="5" type="ORF">BP00DRAFT_443785</name>
</gene>
<dbReference type="EMBL" id="KZ825476">
    <property type="protein sequence ID" value="PYI34453.1"/>
    <property type="molecule type" value="Genomic_DNA"/>
</dbReference>
<keyword evidence="3" id="KW-0472">Membrane</keyword>
<dbReference type="GO" id="GO:0016020">
    <property type="term" value="C:membrane"/>
    <property type="evidence" value="ECO:0007669"/>
    <property type="project" value="InterPro"/>
</dbReference>
<proteinExistence type="predicted"/>
<dbReference type="SUPFAM" id="SSF90123">
    <property type="entry name" value="ABC transporter transmembrane region"/>
    <property type="match status" value="1"/>
</dbReference>
<evidence type="ECO:0000313" key="5">
    <source>
        <dbReference type="EMBL" id="PYI34453.1"/>
    </source>
</evidence>
<sequence>MALERVAQPLYVVTTTVFLLNYKSETHRHGPDPTPDHIFAAVTTALSWATICLRKVQAWLLVCVLCLIADRVLNVLVPRQLGIVADKLFARESPTTELGVDIALSLLHGQSGVELSQRDAYTTALTEAFFPATFALLATLVAREIQAGRASPGDVVFLVQYWDYLIWPIKYLSKDHRWLVSELVGAERLLDLLLTTPSVTDAPDAITLNPATADGRIEFKNVTSYTPQPQHNQPQHHPNHDPQTLKNITPNRPARPNNRPRRRHRRRQIQPDEPPAAGRTTCPQEPSRSTRTTSAPSRNPRSAAQSAWFP</sequence>
<feature type="compositionally biased region" description="Low complexity" evidence="4">
    <location>
        <begin position="286"/>
        <end position="302"/>
    </location>
</feature>
<accession>A0A2V5IK59</accession>
<feature type="compositionally biased region" description="Basic residues" evidence="4">
    <location>
        <begin position="258"/>
        <end position="268"/>
    </location>
</feature>
<organism evidence="5 6">
    <name type="scientific">Aspergillus indologenus CBS 114.80</name>
    <dbReference type="NCBI Taxonomy" id="1450541"/>
    <lineage>
        <taxon>Eukaryota</taxon>
        <taxon>Fungi</taxon>
        <taxon>Dikarya</taxon>
        <taxon>Ascomycota</taxon>
        <taxon>Pezizomycotina</taxon>
        <taxon>Eurotiomycetes</taxon>
        <taxon>Eurotiomycetidae</taxon>
        <taxon>Eurotiales</taxon>
        <taxon>Aspergillaceae</taxon>
        <taxon>Aspergillus</taxon>
        <taxon>Aspergillus subgen. Circumdati</taxon>
    </lineage>
</organism>
<feature type="region of interest" description="Disordered" evidence="4">
    <location>
        <begin position="224"/>
        <end position="310"/>
    </location>
</feature>
<evidence type="ECO:0000256" key="1">
    <source>
        <dbReference type="ARBA" id="ARBA00022692"/>
    </source>
</evidence>
<dbReference type="GO" id="GO:0005524">
    <property type="term" value="F:ATP binding"/>
    <property type="evidence" value="ECO:0007669"/>
    <property type="project" value="InterPro"/>
</dbReference>
<dbReference type="InterPro" id="IPR036640">
    <property type="entry name" value="ABC1_TM_sf"/>
</dbReference>
<dbReference type="Gene3D" id="1.20.1560.10">
    <property type="entry name" value="ABC transporter type 1, transmembrane domain"/>
    <property type="match status" value="1"/>
</dbReference>
<keyword evidence="2" id="KW-1133">Transmembrane helix</keyword>
<evidence type="ECO:0000256" key="4">
    <source>
        <dbReference type="SAM" id="MobiDB-lite"/>
    </source>
</evidence>
<evidence type="ECO:0000256" key="2">
    <source>
        <dbReference type="ARBA" id="ARBA00022989"/>
    </source>
</evidence>
<evidence type="ECO:0000313" key="6">
    <source>
        <dbReference type="Proteomes" id="UP000248817"/>
    </source>
</evidence>
<dbReference type="Proteomes" id="UP000248817">
    <property type="component" value="Unassembled WGS sequence"/>
</dbReference>